<accession>A0AAD4DGC6</accession>
<dbReference type="EMBL" id="JAAAIL010000275">
    <property type="protein sequence ID" value="KAG0277450.1"/>
    <property type="molecule type" value="Genomic_DNA"/>
</dbReference>
<keyword evidence="3" id="KW-1185">Reference proteome</keyword>
<evidence type="ECO:0000256" key="1">
    <source>
        <dbReference type="SAM" id="MobiDB-lite"/>
    </source>
</evidence>
<dbReference type="AlphaFoldDB" id="A0AAD4DGC6"/>
<gene>
    <name evidence="2" type="ORF">BGZ95_005933</name>
</gene>
<comment type="caution">
    <text evidence="2">The sequence shown here is derived from an EMBL/GenBank/DDBJ whole genome shotgun (WGS) entry which is preliminary data.</text>
</comment>
<evidence type="ECO:0000313" key="3">
    <source>
        <dbReference type="Proteomes" id="UP001194580"/>
    </source>
</evidence>
<evidence type="ECO:0000313" key="2">
    <source>
        <dbReference type="EMBL" id="KAG0277450.1"/>
    </source>
</evidence>
<dbReference type="SUPFAM" id="SSF52047">
    <property type="entry name" value="RNI-like"/>
    <property type="match status" value="1"/>
</dbReference>
<name>A0AAD4DGC6_9FUNG</name>
<feature type="region of interest" description="Disordered" evidence="1">
    <location>
        <begin position="248"/>
        <end position="270"/>
    </location>
</feature>
<dbReference type="Proteomes" id="UP001194580">
    <property type="component" value="Unassembled WGS sequence"/>
</dbReference>
<dbReference type="InterPro" id="IPR032675">
    <property type="entry name" value="LRR_dom_sf"/>
</dbReference>
<proteinExistence type="predicted"/>
<sequence length="635" mass="71885">MATSSQQFFDIPELATQVALQLTRSDISRLCRTNQALHSHCSPVLFKTITYLVPSDIFVSGPSTQTFGRYSHHVKDLTFRSDELAYYYNCVQSFEEFKAQTTDISTPGPPRPHWHPLPDPHACPVFAIPPLTRLSQLALHFVDPRASKIKVASADNPRTLLAQLCWLITLNPHLTSLTVQYLSLKAVSYYPLFFRTIAQLNGLERLDILLECPYQRGFRQGLEIFNRLQPCIKTFIYRYYQLSYDEPPGDQDGSGEQGGGSGGSGLVMTPKRQGTLPNVTDLQLWKIGEETSLMDVVSIFAQLPNLEELQFTEITGQHNIEAIGKFIGKECPKIHSLSYTPDGLCDANDLLPYLIAIGLPPQQLTRFKDMGFCSDFDHPSARIVIHQHSTTLRELILGQPQGASYMVSPDVIFDNCVNLEVLSMSMSVDSGGVFIDLVDTQGALWCCTKLQELTIAISGCELPEEHEDEETPVLPYYARPHPITLTEAETQHFSRLERLYIQIGRLTELQYLKMNMINPDEYDETDSPIWLCDDQIQTVPPSFPAMLSLGSTLEGRPGYLHHLAELSKLECITGSIRADTEENKATMELKECVWIDQHWPLLNRAIFFRNEENIRAPFTWLMNQRKHGREELQLS</sequence>
<feature type="compositionally biased region" description="Gly residues" evidence="1">
    <location>
        <begin position="255"/>
        <end position="265"/>
    </location>
</feature>
<dbReference type="Gene3D" id="3.80.10.10">
    <property type="entry name" value="Ribonuclease Inhibitor"/>
    <property type="match status" value="1"/>
</dbReference>
<protein>
    <submittedName>
        <fullName evidence="2">Uncharacterized protein</fullName>
    </submittedName>
</protein>
<organism evidence="2 3">
    <name type="scientific">Linnemannia exigua</name>
    <dbReference type="NCBI Taxonomy" id="604196"/>
    <lineage>
        <taxon>Eukaryota</taxon>
        <taxon>Fungi</taxon>
        <taxon>Fungi incertae sedis</taxon>
        <taxon>Mucoromycota</taxon>
        <taxon>Mortierellomycotina</taxon>
        <taxon>Mortierellomycetes</taxon>
        <taxon>Mortierellales</taxon>
        <taxon>Mortierellaceae</taxon>
        <taxon>Linnemannia</taxon>
    </lineage>
</organism>
<reference evidence="2" key="1">
    <citation type="journal article" date="2020" name="Fungal Divers.">
        <title>Resolving the Mortierellaceae phylogeny through synthesis of multi-gene phylogenetics and phylogenomics.</title>
        <authorList>
            <person name="Vandepol N."/>
            <person name="Liber J."/>
            <person name="Desiro A."/>
            <person name="Na H."/>
            <person name="Kennedy M."/>
            <person name="Barry K."/>
            <person name="Grigoriev I.V."/>
            <person name="Miller A.N."/>
            <person name="O'Donnell K."/>
            <person name="Stajich J.E."/>
            <person name="Bonito G."/>
        </authorList>
    </citation>
    <scope>NUCLEOTIDE SEQUENCE</scope>
    <source>
        <strain evidence="2">NRRL 28262</strain>
    </source>
</reference>